<protein>
    <submittedName>
        <fullName evidence="7">Protein kinase</fullName>
    </submittedName>
</protein>
<dbReference type="InterPro" id="IPR008271">
    <property type="entry name" value="Ser/Thr_kinase_AS"/>
</dbReference>
<accession>A0A7V8CE76</accession>
<keyword evidence="3 7" id="KW-0418">Kinase</keyword>
<evidence type="ECO:0000313" key="7">
    <source>
        <dbReference type="EMBL" id="KAB7631610.1"/>
    </source>
</evidence>
<dbReference type="Gene3D" id="1.25.40.10">
    <property type="entry name" value="Tetratricopeptide repeat domain"/>
    <property type="match status" value="3"/>
</dbReference>
<dbReference type="Pfam" id="PF17874">
    <property type="entry name" value="TPR_MalT"/>
    <property type="match status" value="1"/>
</dbReference>
<evidence type="ECO:0000256" key="4">
    <source>
        <dbReference type="ARBA" id="ARBA00022840"/>
    </source>
</evidence>
<dbReference type="EMBL" id="WELC01000005">
    <property type="protein sequence ID" value="KAB7631610.1"/>
    <property type="molecule type" value="Genomic_DNA"/>
</dbReference>
<dbReference type="Pfam" id="PF00069">
    <property type="entry name" value="Pkinase"/>
    <property type="match status" value="1"/>
</dbReference>
<dbReference type="InterPro" id="IPR019734">
    <property type="entry name" value="TPR_rpt"/>
</dbReference>
<evidence type="ECO:0000256" key="3">
    <source>
        <dbReference type="ARBA" id="ARBA00022777"/>
    </source>
</evidence>
<dbReference type="PANTHER" id="PTHR43289">
    <property type="entry name" value="MITOGEN-ACTIVATED PROTEIN KINASE KINASE KINASE 20-RELATED"/>
    <property type="match status" value="1"/>
</dbReference>
<dbReference type="PANTHER" id="PTHR43289:SF34">
    <property type="entry name" value="SERINE_THREONINE-PROTEIN KINASE YBDM-RELATED"/>
    <property type="match status" value="1"/>
</dbReference>
<reference evidence="7 8" key="1">
    <citation type="submission" date="2019-10" db="EMBL/GenBank/DDBJ databases">
        <title>Halotolerant bacteria associated to Saharan-endemic halophytes Stipa tenacissima L. and Atriplex halimus L mitigate salt stress and promote growth of tomato plants.</title>
        <authorList>
            <person name="Dif G."/>
        </authorList>
    </citation>
    <scope>NUCLEOTIDE SEQUENCE [LARGE SCALE GENOMIC DNA]</scope>
    <source>
        <strain evidence="7 8">IS26</strain>
    </source>
</reference>
<dbReference type="InterPro" id="IPR041617">
    <property type="entry name" value="TPR_MalT"/>
</dbReference>
<dbReference type="CDD" id="cd14014">
    <property type="entry name" value="STKc_PknB_like"/>
    <property type="match status" value="1"/>
</dbReference>
<dbReference type="PROSITE" id="PS50011">
    <property type="entry name" value="PROTEIN_KINASE_DOM"/>
    <property type="match status" value="1"/>
</dbReference>
<evidence type="ECO:0000256" key="1">
    <source>
        <dbReference type="ARBA" id="ARBA00022679"/>
    </source>
</evidence>
<organism evidence="7 8">
    <name type="scientific">Stenotrophomonas rhizophila</name>
    <dbReference type="NCBI Taxonomy" id="216778"/>
    <lineage>
        <taxon>Bacteria</taxon>
        <taxon>Pseudomonadati</taxon>
        <taxon>Pseudomonadota</taxon>
        <taxon>Gammaproteobacteria</taxon>
        <taxon>Lysobacterales</taxon>
        <taxon>Lysobacteraceae</taxon>
        <taxon>Stenotrophomonas</taxon>
    </lineage>
</organism>
<keyword evidence="4" id="KW-0067">ATP-binding</keyword>
<dbReference type="SMART" id="SM00220">
    <property type="entry name" value="S_TKc"/>
    <property type="match status" value="1"/>
</dbReference>
<dbReference type="GO" id="GO:0005524">
    <property type="term" value="F:ATP binding"/>
    <property type="evidence" value="ECO:0007669"/>
    <property type="project" value="UniProtKB-KW"/>
</dbReference>
<dbReference type="PROSITE" id="PS00108">
    <property type="entry name" value="PROTEIN_KINASE_ST"/>
    <property type="match status" value="1"/>
</dbReference>
<dbReference type="AlphaFoldDB" id="A0A7V8CE76"/>
<evidence type="ECO:0000256" key="5">
    <source>
        <dbReference type="SAM" id="MobiDB-lite"/>
    </source>
</evidence>
<dbReference type="Gene3D" id="1.10.510.10">
    <property type="entry name" value="Transferase(Phosphotransferase) domain 1"/>
    <property type="match status" value="1"/>
</dbReference>
<proteinExistence type="predicted"/>
<keyword evidence="2" id="KW-0547">Nucleotide-binding</keyword>
<dbReference type="GO" id="GO:0004674">
    <property type="term" value="F:protein serine/threonine kinase activity"/>
    <property type="evidence" value="ECO:0007669"/>
    <property type="project" value="TreeGrafter"/>
</dbReference>
<evidence type="ECO:0000259" key="6">
    <source>
        <dbReference type="PROSITE" id="PS50011"/>
    </source>
</evidence>
<dbReference type="Gene3D" id="3.30.200.20">
    <property type="entry name" value="Phosphorylase Kinase, domain 1"/>
    <property type="match status" value="1"/>
</dbReference>
<evidence type="ECO:0000256" key="2">
    <source>
        <dbReference type="ARBA" id="ARBA00022741"/>
    </source>
</evidence>
<comment type="caution">
    <text evidence="7">The sequence shown here is derived from an EMBL/GenBank/DDBJ whole genome shotgun (WGS) entry which is preliminary data.</text>
</comment>
<gene>
    <name evidence="7" type="ORF">F9K92_05330</name>
</gene>
<feature type="compositionally biased region" description="Basic and acidic residues" evidence="5">
    <location>
        <begin position="1"/>
        <end position="14"/>
    </location>
</feature>
<sequence length="942" mass="101295">MDVLRGNEPRRDRPGAGCVGAHGRSRSAVCQGVVEPAPGRAGHARMTGPDRWRTVRGLFDAVCDLPEARWRPVLGELCDDPAAIDETLQLLRAQTADLGRVEHALAAVMAAMDDPATLVGQRLGPWRLSRLLAVGGMGVVLLAERADALYRREVAIKLIRRAYDPVLATRLASESQILADLQHPHIARLYDVGVAEGGQPYLVMEYVQGEPLDDACRTLALDLAARLRLFVQICGAVQAAHSQSVVHCDLKPGNVLVRPDGQPVLLDFGIAHLLGDANDAAAFLTPAYASPERLAGRPASVVGDVYSLGVMLEALLQATPPPARGVPPDLLAVATKAAAADPAERYASADALAEDIERYLARRPVRARRPSRWHRARLLLRRQWRASVIVTLVAVMVLAFVLRLSEARRQAEQNAVAAAGIADVLVAAFDAADPGLRHGTPMTAREVLDLGARRLEQDRTVSPALRARMQAALGRAYQNLGQPQDAQALLRDSVAGLVHTRAAPHEIADARASLAVQLLSAGREKEALGSAEDALGLLEQDDAPAVRVKALNARGLAQAQLEQPAAAEQSFRSALALSRRGNGAPLQRGGLAAMANLGDLYRSQGELDKAEAILREGLAEASREQGVQGAEYQRVLRALSSTLLNQGRIDEALALAERGFALTRQMFGAGSSYTAAAEAALAGQYLDLGRYQAADQHFRNSLQTSAAVDGVDSRAYAVKQYAHGLMEEARGDYVQAEQNYRAALARYRALLGPEHADTLDVDMVLARLLLRTDRTAEAQAPLQQVAALWRRELPPESPQLLVLRLVEIEWLTRAGQHAEAARALAAFGQAHPSLPPWLGLRLQMQQALLAQRRDDPAAVPLSAQLVDTFAGFYGADSTATAKWRIPLAEAMFANGDGAGARAQIARARPHLKELAPTSEFLSRIKGLEQRMADREAGLSGGR</sequence>
<dbReference type="Proteomes" id="UP000449004">
    <property type="component" value="Unassembled WGS sequence"/>
</dbReference>
<dbReference type="InterPro" id="IPR011009">
    <property type="entry name" value="Kinase-like_dom_sf"/>
</dbReference>
<dbReference type="SUPFAM" id="SSF48452">
    <property type="entry name" value="TPR-like"/>
    <property type="match status" value="2"/>
</dbReference>
<dbReference type="Pfam" id="PF13424">
    <property type="entry name" value="TPR_12"/>
    <property type="match status" value="1"/>
</dbReference>
<feature type="domain" description="Protein kinase" evidence="6">
    <location>
        <begin position="126"/>
        <end position="426"/>
    </location>
</feature>
<dbReference type="SUPFAM" id="SSF56112">
    <property type="entry name" value="Protein kinase-like (PK-like)"/>
    <property type="match status" value="1"/>
</dbReference>
<evidence type="ECO:0000313" key="8">
    <source>
        <dbReference type="Proteomes" id="UP000449004"/>
    </source>
</evidence>
<feature type="region of interest" description="Disordered" evidence="5">
    <location>
        <begin position="1"/>
        <end position="23"/>
    </location>
</feature>
<dbReference type="InterPro" id="IPR000719">
    <property type="entry name" value="Prot_kinase_dom"/>
</dbReference>
<keyword evidence="1" id="KW-0808">Transferase</keyword>
<dbReference type="InterPro" id="IPR011990">
    <property type="entry name" value="TPR-like_helical_dom_sf"/>
</dbReference>
<name>A0A7V8CE76_9GAMM</name>
<dbReference type="SMART" id="SM00028">
    <property type="entry name" value="TPR"/>
    <property type="match status" value="5"/>
</dbReference>